<evidence type="ECO:0000256" key="4">
    <source>
        <dbReference type="RuleBase" id="RU003357"/>
    </source>
</evidence>
<reference evidence="8 10" key="1">
    <citation type="submission" date="2017-12" db="EMBL/GenBank/DDBJ databases">
        <title>Genomic Encyclopedia of Type Strains, Phase III (KMG-III): the genomes of soil and plant-associated and newly described type strains.</title>
        <authorList>
            <person name="Whitman W."/>
        </authorList>
    </citation>
    <scope>NUCLEOTIDE SEQUENCE [LARGE SCALE GENOMIC DNA]</scope>
    <source>
        <strain evidence="8 10">IP-10</strain>
    </source>
</reference>
<protein>
    <submittedName>
        <fullName evidence="9">Outer membrane receptor protein involved in Fe transport</fullName>
    </submittedName>
</protein>
<feature type="domain" description="TonB-dependent receptor-like beta-barrel" evidence="6">
    <location>
        <begin position="457"/>
        <end position="875"/>
    </location>
</feature>
<dbReference type="EMBL" id="PJND01000007">
    <property type="protein sequence ID" value="PKW28606.1"/>
    <property type="molecule type" value="Genomic_DNA"/>
</dbReference>
<keyword evidence="4" id="KW-0798">TonB box</keyword>
<keyword evidence="10" id="KW-1185">Reference proteome</keyword>
<dbReference type="Gene3D" id="2.60.40.1120">
    <property type="entry name" value="Carboxypeptidase-like, regulatory domain"/>
    <property type="match status" value="1"/>
</dbReference>
<dbReference type="GO" id="GO:0009279">
    <property type="term" value="C:cell outer membrane"/>
    <property type="evidence" value="ECO:0007669"/>
    <property type="project" value="UniProtKB-SubCell"/>
</dbReference>
<evidence type="ECO:0000259" key="7">
    <source>
        <dbReference type="Pfam" id="PF07715"/>
    </source>
</evidence>
<feature type="domain" description="TonB-dependent receptor plug" evidence="7">
    <location>
        <begin position="132"/>
        <end position="227"/>
    </location>
</feature>
<dbReference type="InterPro" id="IPR037066">
    <property type="entry name" value="Plug_dom_sf"/>
</dbReference>
<evidence type="ECO:0000259" key="6">
    <source>
        <dbReference type="Pfam" id="PF00593"/>
    </source>
</evidence>
<keyword evidence="9" id="KW-0675">Receptor</keyword>
<dbReference type="InterPro" id="IPR012910">
    <property type="entry name" value="Plug_dom"/>
</dbReference>
<dbReference type="RefSeq" id="WP_101470789.1">
    <property type="nucleotide sequence ID" value="NZ_PJND01000007.1"/>
</dbReference>
<sequence>MKIKLLFITLLLSTLGFAQSKSTISGVITDKDLNNETLPFATVTVKGTTTAAQTDMDGKYTLTVKPGTHVLVFAFLGYESQEETVTIKAGETKTINKALSSGSVTLEDVVIESVQSRQKETALLMEQQKAVEIKQNIGAQELSRKGVSDAAGAVTKVTGISKQEGTGNIFVRGLGDRYNSTSMNGLPIPSNDPEKKNIALNLFSTDIVEYISIDKVYNPRIFGDFAGGNVDIISKDFKGNGLFEIELGSVVNTNAIKQDNFILQQGPNKLGYSNADLPNNPLGSYSFKNSLIPEKEAPYGGNANFKAGKSFDIGNEGRLSLFATAGFANGFSYREGINQSVSAQGAKLKSFDQKTYSYNTNTTGMFNAAYRINPDHKINYNFLFVNSSSQVNDEYRGFIRDLAEDDNGFIRRGTYTQNKLMINQLLGTHKITDNIDLNWGTSFNRIKSEMPDRTQNTLKYINDFNGYVLGVNTTTDNHRYFQNLTEDELAANVSADYKFGKTEDGSQKGKLTVGYSGRFKKRDFDAIQFNFRIATDQMNTVVDPYNLDAFFNQTAYNNGAFQIEAFSGLTPQIYTGDQKIHAGYFNLEYKLSEKLTSLIGVRAEKVYQKVFWRTQLDNSGRSNTFDKNEILPSIVLKYELNDKQNLRFGASKTYTLPQFKERALFVYEDVTEIKVGNPDLYPSQNYNVDLKWEFFPKNEEIISVGAFGKYILDPINEITLASSTNDISFLNTGDTGYVVGAEFEIRKNVFEVDSANRSKLSAGFNASYMKTSQDLDSEKVRKETSYNINLTSSKDSFTGAADLLMNADLTYIKEWDKSDSSIMATLAYAYSSDRLYALGVETKGNLVDKAIGSLDFILKTKLNKNLGINFTARNILDPKVKRVQENRTEDITVLSYKKGVGLNLGLTYQF</sequence>
<gene>
    <name evidence="8" type="ORF">B0G92_0229</name>
    <name evidence="9" type="ORF">CLV50_1275</name>
</gene>
<dbReference type="EMBL" id="RCCB01000010">
    <property type="protein sequence ID" value="RLJ35889.1"/>
    <property type="molecule type" value="Genomic_DNA"/>
</dbReference>
<dbReference type="SUPFAM" id="SSF56935">
    <property type="entry name" value="Porins"/>
    <property type="match status" value="1"/>
</dbReference>
<name>A0A497VCE6_9FLAO</name>
<evidence type="ECO:0000256" key="5">
    <source>
        <dbReference type="SAM" id="SignalP"/>
    </source>
</evidence>
<dbReference type="InterPro" id="IPR008969">
    <property type="entry name" value="CarboxyPept-like_regulatory"/>
</dbReference>
<evidence type="ECO:0000256" key="2">
    <source>
        <dbReference type="ARBA" id="ARBA00023136"/>
    </source>
</evidence>
<reference evidence="9 11" key="2">
    <citation type="submission" date="2018-10" db="EMBL/GenBank/DDBJ databases">
        <title>Genomic Encyclopedia of Archaeal and Bacterial Type Strains, Phase II (KMG-II): from individual species to whole genera.</title>
        <authorList>
            <person name="Goeker M."/>
        </authorList>
    </citation>
    <scope>NUCLEOTIDE SEQUENCE [LARGE SCALE GENOMIC DNA]</scope>
    <source>
        <strain evidence="9 11">DSM 21886</strain>
    </source>
</reference>
<dbReference type="PANTHER" id="PTHR40980:SF5">
    <property type="entry name" value="TONB-DEPENDENT RECEPTOR"/>
    <property type="match status" value="1"/>
</dbReference>
<proteinExistence type="inferred from homology"/>
<evidence type="ECO:0000313" key="10">
    <source>
        <dbReference type="Proteomes" id="UP000233767"/>
    </source>
</evidence>
<dbReference type="PANTHER" id="PTHR40980">
    <property type="entry name" value="PLUG DOMAIN-CONTAINING PROTEIN"/>
    <property type="match status" value="1"/>
</dbReference>
<evidence type="ECO:0000313" key="11">
    <source>
        <dbReference type="Proteomes" id="UP000275027"/>
    </source>
</evidence>
<dbReference type="Pfam" id="PF07715">
    <property type="entry name" value="Plug"/>
    <property type="match status" value="1"/>
</dbReference>
<dbReference type="Gene3D" id="2.170.130.10">
    <property type="entry name" value="TonB-dependent receptor, plug domain"/>
    <property type="match status" value="1"/>
</dbReference>
<accession>A0A497VCE6</accession>
<dbReference type="Proteomes" id="UP000233767">
    <property type="component" value="Unassembled WGS sequence"/>
</dbReference>
<evidence type="ECO:0000256" key="1">
    <source>
        <dbReference type="ARBA" id="ARBA00004442"/>
    </source>
</evidence>
<dbReference type="Gene3D" id="2.40.170.20">
    <property type="entry name" value="TonB-dependent receptor, beta-barrel domain"/>
    <property type="match status" value="1"/>
</dbReference>
<evidence type="ECO:0000313" key="8">
    <source>
        <dbReference type="EMBL" id="PKW28606.1"/>
    </source>
</evidence>
<comment type="subcellular location">
    <subcellularLocation>
        <location evidence="1 4">Cell outer membrane</location>
    </subcellularLocation>
</comment>
<dbReference type="AlphaFoldDB" id="A0A497VCE6"/>
<dbReference type="InterPro" id="IPR036942">
    <property type="entry name" value="Beta-barrel_TonB_sf"/>
</dbReference>
<feature type="chain" id="PRO_5019762865" evidence="5">
    <location>
        <begin position="19"/>
        <end position="910"/>
    </location>
</feature>
<comment type="caution">
    <text evidence="9">The sequence shown here is derived from an EMBL/GenBank/DDBJ whole genome shotgun (WGS) entry which is preliminary data.</text>
</comment>
<keyword evidence="2 4" id="KW-0472">Membrane</keyword>
<keyword evidence="5" id="KW-0732">Signal</keyword>
<keyword evidence="3" id="KW-0998">Cell outer membrane</keyword>
<dbReference type="SUPFAM" id="SSF49464">
    <property type="entry name" value="Carboxypeptidase regulatory domain-like"/>
    <property type="match status" value="1"/>
</dbReference>
<organism evidence="9 11">
    <name type="scientific">Flavobacterium lindanitolerans</name>
    <dbReference type="NCBI Taxonomy" id="428988"/>
    <lineage>
        <taxon>Bacteria</taxon>
        <taxon>Pseudomonadati</taxon>
        <taxon>Bacteroidota</taxon>
        <taxon>Flavobacteriia</taxon>
        <taxon>Flavobacteriales</taxon>
        <taxon>Flavobacteriaceae</taxon>
        <taxon>Flavobacterium</taxon>
    </lineage>
</organism>
<evidence type="ECO:0000313" key="9">
    <source>
        <dbReference type="EMBL" id="RLJ35889.1"/>
    </source>
</evidence>
<dbReference type="Proteomes" id="UP000275027">
    <property type="component" value="Unassembled WGS sequence"/>
</dbReference>
<dbReference type="Pfam" id="PF00593">
    <property type="entry name" value="TonB_dep_Rec_b-barrel"/>
    <property type="match status" value="1"/>
</dbReference>
<comment type="similarity">
    <text evidence="4">Belongs to the TonB-dependent receptor family.</text>
</comment>
<dbReference type="Pfam" id="PF13715">
    <property type="entry name" value="CarbopepD_reg_2"/>
    <property type="match status" value="1"/>
</dbReference>
<feature type="signal peptide" evidence="5">
    <location>
        <begin position="1"/>
        <end position="18"/>
    </location>
</feature>
<evidence type="ECO:0000256" key="3">
    <source>
        <dbReference type="ARBA" id="ARBA00023237"/>
    </source>
</evidence>
<dbReference type="InterPro" id="IPR000531">
    <property type="entry name" value="Beta-barrel_TonB"/>
</dbReference>